<comment type="caution">
    <text evidence="2">The sequence shown here is derived from an EMBL/GenBank/DDBJ whole genome shotgun (WGS) entry which is preliminary data.</text>
</comment>
<feature type="compositionally biased region" description="Polar residues" evidence="1">
    <location>
        <begin position="552"/>
        <end position="564"/>
    </location>
</feature>
<feature type="compositionally biased region" description="Basic and acidic residues" evidence="1">
    <location>
        <begin position="490"/>
        <end position="512"/>
    </location>
</feature>
<name>A0ABR4C003_9HELO</name>
<gene>
    <name evidence="2" type="ORF">VTL71DRAFT_5969</name>
</gene>
<protein>
    <submittedName>
        <fullName evidence="2">Uncharacterized protein</fullName>
    </submittedName>
</protein>
<sequence length="748" mass="82672">MRLRRAAVAPTMEDTEMDDSMEDAGGYGSGYDDNGVRLRGGAKTKRKAKAMIIGGGRRSKKSAGKADIAASLLDQAGTGEVTEENYDIAESKRRSRERHLKDSRHQIQRTKQKMDELQGSDFSDPIILNRARKLEEKLANQNSSLQKLENSAGTKAYRAQISRDKQAARLFHNIQQVERELAVLQSSESPTSKNEIQKLEQKLSKNLRTLRKLEFLGASGHKAQLGSEVAPWEYDMDSEQEATDDDDVPNPRKRRLSNAGFQDNEDNGETSITERVVVIDDTPKIKKEKKEKEDKKDKKHKKRKTDHTSQESTQSTQVMENIPDFESQIPNHISQESTQPTQVMENIPDFESQMPDHSNEAAVSARKKAKQTMQDEAEPPTPEQAKQSALIDTITRQRSRSDPSGADRIYKALLASIGACPSPPSPGRPEPSAEQHSALIEIGKLAMAAPIIPSKQKPIRDRAFVAQPHRESPILPPTRKYSLPKQADPITDRIQVEKPKKRIAEGKKSRKEKVILKAAEESQESEALSQTVAGLKEKTSASVGEGLFSQADPVTSTGTPSTTRILPPVKISIPKTKVMKHPNDIQSATPVTTPTKPKKAKRAKGAREESEDWETEPGKIHARIPKESRDDDVETEEISLSIKSDIAFSSTYISARPLGICISGTKFQVLRIASGEEHELPICTDKGGMRICSIAQGRVRVSLGGKMFTIGENGMWRVRSGEKCVVANQNVIGSQEAVAYVHISAIEG</sequence>
<keyword evidence="3" id="KW-1185">Reference proteome</keyword>
<feature type="region of interest" description="Disordered" evidence="1">
    <location>
        <begin position="84"/>
        <end position="116"/>
    </location>
</feature>
<evidence type="ECO:0000313" key="2">
    <source>
        <dbReference type="EMBL" id="KAL2062897.1"/>
    </source>
</evidence>
<feature type="region of interest" description="Disordered" evidence="1">
    <location>
        <begin position="585"/>
        <end position="618"/>
    </location>
</feature>
<accession>A0ABR4C003</accession>
<feature type="region of interest" description="Disordered" evidence="1">
    <location>
        <begin position="417"/>
        <end position="436"/>
    </location>
</feature>
<feature type="compositionally biased region" description="Basic and acidic residues" evidence="1">
    <location>
        <begin position="277"/>
        <end position="296"/>
    </location>
</feature>
<reference evidence="2 3" key="1">
    <citation type="journal article" date="2024" name="Commun. Biol.">
        <title>Comparative genomic analysis of thermophilic fungi reveals convergent evolutionary adaptations and gene losses.</title>
        <authorList>
            <person name="Steindorff A.S."/>
            <person name="Aguilar-Pontes M.V."/>
            <person name="Robinson A.J."/>
            <person name="Andreopoulos B."/>
            <person name="LaButti K."/>
            <person name="Kuo A."/>
            <person name="Mondo S."/>
            <person name="Riley R."/>
            <person name="Otillar R."/>
            <person name="Haridas S."/>
            <person name="Lipzen A."/>
            <person name="Grimwood J."/>
            <person name="Schmutz J."/>
            <person name="Clum A."/>
            <person name="Reid I.D."/>
            <person name="Moisan M.C."/>
            <person name="Butler G."/>
            <person name="Nguyen T.T.M."/>
            <person name="Dewar K."/>
            <person name="Conant G."/>
            <person name="Drula E."/>
            <person name="Henrissat B."/>
            <person name="Hansel C."/>
            <person name="Singer S."/>
            <person name="Hutchinson M.I."/>
            <person name="de Vries R.P."/>
            <person name="Natvig D.O."/>
            <person name="Powell A.J."/>
            <person name="Tsang A."/>
            <person name="Grigoriev I.V."/>
        </authorList>
    </citation>
    <scope>NUCLEOTIDE SEQUENCE [LARGE SCALE GENOMIC DNA]</scope>
    <source>
        <strain evidence="2 3">CBS 494.80</strain>
    </source>
</reference>
<feature type="compositionally biased region" description="Acidic residues" evidence="1">
    <location>
        <begin position="238"/>
        <end position="248"/>
    </location>
</feature>
<dbReference type="EMBL" id="JAZHXI010000016">
    <property type="protein sequence ID" value="KAL2062897.1"/>
    <property type="molecule type" value="Genomic_DNA"/>
</dbReference>
<feature type="region of interest" description="Disordered" evidence="1">
    <location>
        <begin position="468"/>
        <end position="512"/>
    </location>
</feature>
<feature type="region of interest" description="Disordered" evidence="1">
    <location>
        <begin position="238"/>
        <end position="319"/>
    </location>
</feature>
<organism evidence="2 3">
    <name type="scientific">Oculimacula yallundae</name>
    <dbReference type="NCBI Taxonomy" id="86028"/>
    <lineage>
        <taxon>Eukaryota</taxon>
        <taxon>Fungi</taxon>
        <taxon>Dikarya</taxon>
        <taxon>Ascomycota</taxon>
        <taxon>Pezizomycotina</taxon>
        <taxon>Leotiomycetes</taxon>
        <taxon>Helotiales</taxon>
        <taxon>Ploettnerulaceae</taxon>
        <taxon>Oculimacula</taxon>
    </lineage>
</organism>
<feature type="region of interest" description="Disordered" evidence="1">
    <location>
        <begin position="544"/>
        <end position="566"/>
    </location>
</feature>
<proteinExistence type="predicted"/>
<feature type="region of interest" description="Disordered" evidence="1">
    <location>
        <begin position="349"/>
        <end position="410"/>
    </location>
</feature>
<feature type="compositionally biased region" description="Acidic residues" evidence="1">
    <location>
        <begin position="13"/>
        <end position="22"/>
    </location>
</feature>
<evidence type="ECO:0000313" key="3">
    <source>
        <dbReference type="Proteomes" id="UP001595075"/>
    </source>
</evidence>
<dbReference type="Proteomes" id="UP001595075">
    <property type="component" value="Unassembled WGS sequence"/>
</dbReference>
<feature type="region of interest" description="Disordered" evidence="1">
    <location>
        <begin position="1"/>
        <end position="45"/>
    </location>
</feature>
<feature type="compositionally biased region" description="Polar residues" evidence="1">
    <location>
        <begin position="310"/>
        <end position="319"/>
    </location>
</feature>
<evidence type="ECO:0000256" key="1">
    <source>
        <dbReference type="SAM" id="MobiDB-lite"/>
    </source>
</evidence>